<gene>
    <name evidence="11" type="ORF">C5Y83_27970</name>
</gene>
<keyword evidence="4" id="KW-0410">Iron transport</keyword>
<evidence type="ECO:0000259" key="10">
    <source>
        <dbReference type="PROSITE" id="PS50893"/>
    </source>
</evidence>
<dbReference type="InterPro" id="IPR017871">
    <property type="entry name" value="ABC_transporter-like_CS"/>
</dbReference>
<keyword evidence="5" id="KW-0547">Nucleotide-binding</keyword>
<evidence type="ECO:0000256" key="6">
    <source>
        <dbReference type="ARBA" id="ARBA00022840"/>
    </source>
</evidence>
<dbReference type="InterPro" id="IPR051535">
    <property type="entry name" value="Siderophore_ABC-ATPase"/>
</dbReference>
<dbReference type="PANTHER" id="PTHR42771">
    <property type="entry name" value="IRON(3+)-HYDROXAMATE IMPORT ATP-BINDING PROTEIN FHUC"/>
    <property type="match status" value="1"/>
</dbReference>
<keyword evidence="2" id="KW-0813">Transport</keyword>
<dbReference type="GO" id="GO:0016887">
    <property type="term" value="F:ATP hydrolysis activity"/>
    <property type="evidence" value="ECO:0007669"/>
    <property type="project" value="InterPro"/>
</dbReference>
<evidence type="ECO:0000256" key="4">
    <source>
        <dbReference type="ARBA" id="ARBA00022496"/>
    </source>
</evidence>
<dbReference type="EMBL" id="PUHY01000016">
    <property type="protein sequence ID" value="PQO28451.1"/>
    <property type="molecule type" value="Genomic_DNA"/>
</dbReference>
<evidence type="ECO:0000256" key="8">
    <source>
        <dbReference type="ARBA" id="ARBA00023065"/>
    </source>
</evidence>
<protein>
    <recommendedName>
        <fullName evidence="10">ABC transporter domain-containing protein</fullName>
    </recommendedName>
</protein>
<keyword evidence="8" id="KW-0406">Ion transport</keyword>
<reference evidence="11 12" key="1">
    <citation type="submission" date="2018-02" db="EMBL/GenBank/DDBJ databases">
        <title>Comparative genomes isolates from brazilian mangrove.</title>
        <authorList>
            <person name="Araujo J.E."/>
            <person name="Taketani R.G."/>
            <person name="Silva M.C.P."/>
            <person name="Loureco M.V."/>
            <person name="Andreote F.D."/>
        </authorList>
    </citation>
    <scope>NUCLEOTIDE SEQUENCE [LARGE SCALE GENOMIC DNA]</scope>
    <source>
        <strain evidence="11 12">Hex-1 MGV</strain>
    </source>
</reference>
<keyword evidence="3" id="KW-1003">Cell membrane</keyword>
<dbReference type="InterPro" id="IPR027417">
    <property type="entry name" value="P-loop_NTPase"/>
</dbReference>
<evidence type="ECO:0000256" key="7">
    <source>
        <dbReference type="ARBA" id="ARBA00023004"/>
    </source>
</evidence>
<dbReference type="Gene3D" id="3.40.50.300">
    <property type="entry name" value="P-loop containing nucleotide triphosphate hydrolases"/>
    <property type="match status" value="1"/>
</dbReference>
<dbReference type="PROSITE" id="PS00211">
    <property type="entry name" value="ABC_TRANSPORTER_1"/>
    <property type="match status" value="1"/>
</dbReference>
<proteinExistence type="predicted"/>
<dbReference type="PANTHER" id="PTHR42771:SF2">
    <property type="entry name" value="IRON(3+)-HYDROXAMATE IMPORT ATP-BINDING PROTEIN FHUC"/>
    <property type="match status" value="1"/>
</dbReference>
<dbReference type="RefSeq" id="WP_105333120.1">
    <property type="nucleotide sequence ID" value="NZ_PUHY01000016.1"/>
</dbReference>
<keyword evidence="7" id="KW-0408">Iron</keyword>
<evidence type="ECO:0000256" key="2">
    <source>
        <dbReference type="ARBA" id="ARBA00022448"/>
    </source>
</evidence>
<dbReference type="Proteomes" id="UP000238322">
    <property type="component" value="Unassembled WGS sequence"/>
</dbReference>
<dbReference type="Pfam" id="PF00005">
    <property type="entry name" value="ABC_tran"/>
    <property type="match status" value="1"/>
</dbReference>
<dbReference type="SMART" id="SM00382">
    <property type="entry name" value="AAA"/>
    <property type="match status" value="1"/>
</dbReference>
<sequence length="269" mass="29935">MENLHQFRCEQLTLAYDQVEVVQQLSFEITTGQITTLIGPNGCGKSTLLKGLARLLRPKQGAAYLDGKAIHNEPTRHVARQLGVLIQNPEAPEALTVWELLTLGRYPHQGFFGGISSEDESKIGNALEMAGIQHLAERPIGELSGGQRQLAWIAMVLAQDTPIILLDEPTTFLDMVHQLEVLDILERLHREQARTIVLVLHDINHAARYSHHLIALNDGRIVDRGTPHQIVTAELLADVFRIEASVMIDPESQSPYCIARRPLPQCHAV</sequence>
<dbReference type="SUPFAM" id="SSF52540">
    <property type="entry name" value="P-loop containing nucleoside triphosphate hydrolases"/>
    <property type="match status" value="1"/>
</dbReference>
<dbReference type="PROSITE" id="PS50893">
    <property type="entry name" value="ABC_TRANSPORTER_2"/>
    <property type="match status" value="1"/>
</dbReference>
<accession>A0A2S8F8H2</accession>
<evidence type="ECO:0000256" key="3">
    <source>
        <dbReference type="ARBA" id="ARBA00022475"/>
    </source>
</evidence>
<dbReference type="InterPro" id="IPR003593">
    <property type="entry name" value="AAA+_ATPase"/>
</dbReference>
<evidence type="ECO:0000256" key="5">
    <source>
        <dbReference type="ARBA" id="ARBA00022741"/>
    </source>
</evidence>
<organism evidence="11 12">
    <name type="scientific">Blastopirellula marina</name>
    <dbReference type="NCBI Taxonomy" id="124"/>
    <lineage>
        <taxon>Bacteria</taxon>
        <taxon>Pseudomonadati</taxon>
        <taxon>Planctomycetota</taxon>
        <taxon>Planctomycetia</taxon>
        <taxon>Pirellulales</taxon>
        <taxon>Pirellulaceae</taxon>
        <taxon>Blastopirellula</taxon>
    </lineage>
</organism>
<evidence type="ECO:0000256" key="9">
    <source>
        <dbReference type="ARBA" id="ARBA00023136"/>
    </source>
</evidence>
<dbReference type="AlphaFoldDB" id="A0A2S8F8H2"/>
<keyword evidence="6" id="KW-0067">ATP-binding</keyword>
<evidence type="ECO:0000313" key="12">
    <source>
        <dbReference type="Proteomes" id="UP000238322"/>
    </source>
</evidence>
<comment type="subcellular location">
    <subcellularLocation>
        <location evidence="1">Cell membrane</location>
        <topology evidence="1">Peripheral membrane protein</topology>
    </subcellularLocation>
</comment>
<dbReference type="GO" id="GO:0006826">
    <property type="term" value="P:iron ion transport"/>
    <property type="evidence" value="ECO:0007669"/>
    <property type="project" value="UniProtKB-KW"/>
</dbReference>
<dbReference type="OrthoDB" id="9787851at2"/>
<comment type="caution">
    <text evidence="11">The sequence shown here is derived from an EMBL/GenBank/DDBJ whole genome shotgun (WGS) entry which is preliminary data.</text>
</comment>
<dbReference type="CDD" id="cd03214">
    <property type="entry name" value="ABC_Iron-Siderophores_B12_Hemin"/>
    <property type="match status" value="1"/>
</dbReference>
<dbReference type="FunFam" id="3.40.50.300:FF:000134">
    <property type="entry name" value="Iron-enterobactin ABC transporter ATP-binding protein"/>
    <property type="match status" value="1"/>
</dbReference>
<dbReference type="GO" id="GO:0005524">
    <property type="term" value="F:ATP binding"/>
    <property type="evidence" value="ECO:0007669"/>
    <property type="project" value="UniProtKB-KW"/>
</dbReference>
<name>A0A2S8F8H2_9BACT</name>
<feature type="domain" description="ABC transporter" evidence="10">
    <location>
        <begin position="7"/>
        <end position="243"/>
    </location>
</feature>
<keyword evidence="9" id="KW-0472">Membrane</keyword>
<dbReference type="GO" id="GO:0005886">
    <property type="term" value="C:plasma membrane"/>
    <property type="evidence" value="ECO:0007669"/>
    <property type="project" value="UniProtKB-SubCell"/>
</dbReference>
<dbReference type="InterPro" id="IPR003439">
    <property type="entry name" value="ABC_transporter-like_ATP-bd"/>
</dbReference>
<evidence type="ECO:0000256" key="1">
    <source>
        <dbReference type="ARBA" id="ARBA00004202"/>
    </source>
</evidence>
<evidence type="ECO:0000313" key="11">
    <source>
        <dbReference type="EMBL" id="PQO28451.1"/>
    </source>
</evidence>